<dbReference type="Pfam" id="PF00501">
    <property type="entry name" value="AMP-binding"/>
    <property type="match status" value="1"/>
</dbReference>
<dbReference type="PANTHER" id="PTHR43201">
    <property type="entry name" value="ACYL-COA SYNTHETASE"/>
    <property type="match status" value="1"/>
</dbReference>
<comment type="similarity">
    <text evidence="1">Belongs to the ATP-dependent AMP-binding enzyme family.</text>
</comment>
<dbReference type="EC" id="6.2.1.-" evidence="5"/>
<dbReference type="CDD" id="cd05917">
    <property type="entry name" value="FACL_like_2"/>
    <property type="match status" value="1"/>
</dbReference>
<dbReference type="GO" id="GO:0031956">
    <property type="term" value="F:medium-chain fatty acid-CoA ligase activity"/>
    <property type="evidence" value="ECO:0007669"/>
    <property type="project" value="TreeGrafter"/>
</dbReference>
<dbReference type="InterPro" id="IPR045851">
    <property type="entry name" value="AMP-bd_C_sf"/>
</dbReference>
<evidence type="ECO:0000259" key="3">
    <source>
        <dbReference type="Pfam" id="PF00501"/>
    </source>
</evidence>
<dbReference type="RefSeq" id="WP_119141830.1">
    <property type="nucleotide sequence ID" value="NZ_CBCSFL010000007.1"/>
</dbReference>
<dbReference type="InterPro" id="IPR020845">
    <property type="entry name" value="AMP-binding_CS"/>
</dbReference>
<dbReference type="GO" id="GO:0006631">
    <property type="term" value="P:fatty acid metabolic process"/>
    <property type="evidence" value="ECO:0007669"/>
    <property type="project" value="TreeGrafter"/>
</dbReference>
<feature type="domain" description="AMP-dependent synthetase/ligase" evidence="3">
    <location>
        <begin position="26"/>
        <end position="416"/>
    </location>
</feature>
<dbReference type="Proteomes" id="UP000263595">
    <property type="component" value="Unassembled WGS sequence"/>
</dbReference>
<sequence>MNTDNASYARGATDTPLIESTVGAWFDHIAAQYPDNEAVVSCHQGVRLSYRQLQGQCDVLASALLALGLQPHDRLGLCLNNSAEWLMIQIAAAKIGVVLVNLNPAYRSAELEYALHKSGCKALISMARFKTTDYLDLLRAVLPELDRSTPGALQAKRLPELKTVIQVSHEDVPGCLSFVDLMARGSTCDPALKAVSGSLAANDVMNIQFTSGTTGLPKGAALTHRGVLNNGFFLGKAITLSAQDRLCIPVPLFHCFGMVVGNLAALSHGATIVYPNDSFDPVAVLQAVQEERCTALHGVPTMFITELDDPRFHEFDLTTLRTGIMAGTACPIEVMKRVEREMHMREVTIAYGMTETSPASYQSTTDTPLEKRVSTIGRVHPHLESKIIDPLTASIVPLGTVGELCIRGYSLMQGYWDEPEKTAETIDGEGWIHSGDLATMDAEGYVSITGRIKDMVIRGGENISPREIEEFLYRHPAIQDAQVIGVPDPVYGEELCVWIITRAGKSLCEEDVRQFCEGQIARYKIPRYIRFVTCYPMTLSGKVQKFKMREMMSEEINLIAC</sequence>
<dbReference type="InterPro" id="IPR025110">
    <property type="entry name" value="AMP-bd_C"/>
</dbReference>
<evidence type="ECO:0000256" key="2">
    <source>
        <dbReference type="ARBA" id="ARBA00022598"/>
    </source>
</evidence>
<dbReference type="FunFam" id="3.30.300.30:FF:000008">
    <property type="entry name" value="2,3-dihydroxybenzoate-AMP ligase"/>
    <property type="match status" value="1"/>
</dbReference>
<dbReference type="Pfam" id="PF13193">
    <property type="entry name" value="AMP-binding_C"/>
    <property type="match status" value="1"/>
</dbReference>
<evidence type="ECO:0000313" key="6">
    <source>
        <dbReference type="Proteomes" id="UP000263595"/>
    </source>
</evidence>
<evidence type="ECO:0000259" key="4">
    <source>
        <dbReference type="Pfam" id="PF13193"/>
    </source>
</evidence>
<feature type="domain" description="AMP-binding enzyme C-terminal" evidence="4">
    <location>
        <begin position="467"/>
        <end position="542"/>
    </location>
</feature>
<name>A0A383RV50_9PSED</name>
<dbReference type="Gene3D" id="3.30.300.30">
    <property type="match status" value="1"/>
</dbReference>
<proteinExistence type="inferred from homology"/>
<keyword evidence="2 5" id="KW-0436">Ligase</keyword>
<dbReference type="PROSITE" id="PS00455">
    <property type="entry name" value="AMP_BINDING"/>
    <property type="match status" value="1"/>
</dbReference>
<accession>A0A383RV50</accession>
<reference evidence="6" key="1">
    <citation type="submission" date="2018-08" db="EMBL/GenBank/DDBJ databases">
        <authorList>
            <person name="Blom J."/>
        </authorList>
    </citation>
    <scope>NUCLEOTIDE SEQUENCE [LARGE SCALE GENOMIC DNA]</scope>
    <source>
        <strain evidence="6">CCOS 865</strain>
    </source>
</reference>
<evidence type="ECO:0000313" key="5">
    <source>
        <dbReference type="EMBL" id="SYX90524.1"/>
    </source>
</evidence>
<dbReference type="InterPro" id="IPR000873">
    <property type="entry name" value="AMP-dep_synth/lig_dom"/>
</dbReference>
<dbReference type="InterPro" id="IPR042099">
    <property type="entry name" value="ANL_N_sf"/>
</dbReference>
<dbReference type="SUPFAM" id="SSF56801">
    <property type="entry name" value="Acetyl-CoA synthetase-like"/>
    <property type="match status" value="1"/>
</dbReference>
<dbReference type="EMBL" id="UNOZ01000019">
    <property type="protein sequence ID" value="SYX90524.1"/>
    <property type="molecule type" value="Genomic_DNA"/>
</dbReference>
<dbReference type="OrthoDB" id="9803968at2"/>
<dbReference type="FunFam" id="3.40.50.12780:FF:000003">
    <property type="entry name" value="Long-chain-fatty-acid--CoA ligase FadD"/>
    <property type="match status" value="1"/>
</dbReference>
<keyword evidence="6" id="KW-1185">Reference proteome</keyword>
<dbReference type="PANTHER" id="PTHR43201:SF5">
    <property type="entry name" value="MEDIUM-CHAIN ACYL-COA LIGASE ACSF2, MITOCHONDRIAL"/>
    <property type="match status" value="1"/>
</dbReference>
<evidence type="ECO:0000256" key="1">
    <source>
        <dbReference type="ARBA" id="ARBA00006432"/>
    </source>
</evidence>
<gene>
    <name evidence="5" type="primary">yngI</name>
    <name evidence="5" type="ORF">CCOS865_02791</name>
</gene>
<organism evidence="5 6">
    <name type="scientific">Pseudomonas reidholzensis</name>
    <dbReference type="NCBI Taxonomy" id="1785162"/>
    <lineage>
        <taxon>Bacteria</taxon>
        <taxon>Pseudomonadati</taxon>
        <taxon>Pseudomonadota</taxon>
        <taxon>Gammaproteobacteria</taxon>
        <taxon>Pseudomonadales</taxon>
        <taxon>Pseudomonadaceae</taxon>
        <taxon>Pseudomonas</taxon>
    </lineage>
</organism>
<protein>
    <submittedName>
        <fullName evidence="5">Putative acyl-CoA synthetase YngI</fullName>
        <ecNumber evidence="5">6.2.1.-</ecNumber>
    </submittedName>
</protein>
<dbReference type="AlphaFoldDB" id="A0A383RV50"/>
<dbReference type="Gene3D" id="3.40.50.12780">
    <property type="entry name" value="N-terminal domain of ligase-like"/>
    <property type="match status" value="1"/>
</dbReference>